<dbReference type="AlphaFoldDB" id="A0A3A9XNN6"/>
<dbReference type="RefSeq" id="WP_120690821.1">
    <property type="nucleotide sequence ID" value="NZ_RAZT01000020.1"/>
</dbReference>
<dbReference type="GO" id="GO:0048038">
    <property type="term" value="F:quinone binding"/>
    <property type="evidence" value="ECO:0007669"/>
    <property type="project" value="UniProtKB-KW"/>
</dbReference>
<keyword evidence="3" id="KW-0520">NAD</keyword>
<comment type="function">
    <text evidence="4">NDH-1 shuttles electrons from NADH, via FMN and iron-sulfur (Fe-S) centers, to quinones in the respiratory chain.</text>
</comment>
<dbReference type="SUPFAM" id="SSF143243">
    <property type="entry name" value="Nqo5-like"/>
    <property type="match status" value="1"/>
</dbReference>
<dbReference type="EC" id="7.1.1.-" evidence="4"/>
<gene>
    <name evidence="7" type="ORF">D7044_29210</name>
</gene>
<dbReference type="InterPro" id="IPR037232">
    <property type="entry name" value="NADH_quin_OxRdtase_su_C/D-like"/>
</dbReference>
<comment type="similarity">
    <text evidence="1 3">Belongs to the complex I 30 kDa subunit family.</text>
</comment>
<dbReference type="PROSITE" id="PS00542">
    <property type="entry name" value="COMPLEX1_30K"/>
    <property type="match status" value="1"/>
</dbReference>
<dbReference type="Pfam" id="PF00329">
    <property type="entry name" value="Complex1_30kDa"/>
    <property type="match status" value="1"/>
</dbReference>
<reference evidence="7 8" key="1">
    <citation type="submission" date="2018-09" db="EMBL/GenBank/DDBJ databases">
        <title>Micromonospora sp. nov. MS1-9, isolated from a root of Musa sp.</title>
        <authorList>
            <person name="Kuncharoen N."/>
            <person name="Kudo T."/>
            <person name="Ohkuma M."/>
            <person name="Yuki M."/>
            <person name="Tanasupawat S."/>
        </authorList>
    </citation>
    <scope>NUCLEOTIDE SEQUENCE [LARGE SCALE GENOMIC DNA]</scope>
    <source>
        <strain evidence="7 8">MS1-9</strain>
    </source>
</reference>
<evidence type="ECO:0000256" key="5">
    <source>
        <dbReference type="SAM" id="MobiDB-lite"/>
    </source>
</evidence>
<evidence type="ECO:0000256" key="1">
    <source>
        <dbReference type="ARBA" id="ARBA00007569"/>
    </source>
</evidence>
<dbReference type="PANTHER" id="PTHR10884">
    <property type="entry name" value="NADH DEHYDROGENASE UBIQUINONE IRON-SULFUR PROTEIN 3"/>
    <property type="match status" value="1"/>
</dbReference>
<sequence>MTPEEVGSRMAELLAPAEPTPSVSGGGRHARATVDVPAASWRDAVRAARDDAELNCDFFDWLSAVDELADGFDVVAHLWSTRRRHGLLLRTRVPREASTVASVVDLYPGADWHERETHEMFGIDFAGHAGLRPLLLPPEFEGHPLRKEFVLASRVAKPWPGAKEPGESEAGGGRRPIRPPGVPAPGEWGTTPTPAGAGGAGERPRGGTPARPAGDRPARPAPGARPGRTDRPARPAPSTDAADRTEVDGDGS</sequence>
<comment type="catalytic activity">
    <reaction evidence="4">
        <text>a quinone + NADH + 5 H(+)(in) = a quinol + NAD(+) + 4 H(+)(out)</text>
        <dbReference type="Rhea" id="RHEA:57888"/>
        <dbReference type="ChEBI" id="CHEBI:15378"/>
        <dbReference type="ChEBI" id="CHEBI:24646"/>
        <dbReference type="ChEBI" id="CHEBI:57540"/>
        <dbReference type="ChEBI" id="CHEBI:57945"/>
        <dbReference type="ChEBI" id="CHEBI:132124"/>
    </reaction>
</comment>
<evidence type="ECO:0000313" key="8">
    <source>
        <dbReference type="Proteomes" id="UP000275865"/>
    </source>
</evidence>
<dbReference type="Proteomes" id="UP000275865">
    <property type="component" value="Unassembled WGS sequence"/>
</dbReference>
<dbReference type="InterPro" id="IPR001268">
    <property type="entry name" value="NADH_UbQ_OxRdtase_30kDa_su"/>
</dbReference>
<evidence type="ECO:0000313" key="7">
    <source>
        <dbReference type="EMBL" id="RKN26910.1"/>
    </source>
</evidence>
<evidence type="ECO:0000256" key="3">
    <source>
        <dbReference type="RuleBase" id="RU003456"/>
    </source>
</evidence>
<dbReference type="EMBL" id="RAZT01000020">
    <property type="protein sequence ID" value="RKN26910.1"/>
    <property type="molecule type" value="Genomic_DNA"/>
</dbReference>
<dbReference type="GO" id="GO:0008137">
    <property type="term" value="F:NADH dehydrogenase (ubiquinone) activity"/>
    <property type="evidence" value="ECO:0007669"/>
    <property type="project" value="InterPro"/>
</dbReference>
<keyword evidence="2 3" id="KW-0813">Transport</keyword>
<feature type="domain" description="NADH:ubiquinone oxidoreductase 30kDa subunit" evidence="6">
    <location>
        <begin position="34"/>
        <end position="154"/>
    </location>
</feature>
<evidence type="ECO:0000259" key="6">
    <source>
        <dbReference type="Pfam" id="PF00329"/>
    </source>
</evidence>
<keyword evidence="3" id="KW-1278">Translocase</keyword>
<dbReference type="InterPro" id="IPR020396">
    <property type="entry name" value="NADH_UbQ_OxRdtase_CS"/>
</dbReference>
<evidence type="ECO:0000256" key="2">
    <source>
        <dbReference type="ARBA" id="ARBA00022448"/>
    </source>
</evidence>
<name>A0A3A9XNN6_9ACTN</name>
<feature type="region of interest" description="Disordered" evidence="5">
    <location>
        <begin position="1"/>
        <end position="30"/>
    </location>
</feature>
<comment type="caution">
    <text evidence="7">The sequence shown here is derived from an EMBL/GenBank/DDBJ whole genome shotgun (WGS) entry which is preliminary data.</text>
</comment>
<accession>A0A3A9XNN6</accession>
<dbReference type="GO" id="GO:0016651">
    <property type="term" value="F:oxidoreductase activity, acting on NAD(P)H"/>
    <property type="evidence" value="ECO:0007669"/>
    <property type="project" value="InterPro"/>
</dbReference>
<evidence type="ECO:0000256" key="4">
    <source>
        <dbReference type="RuleBase" id="RU003582"/>
    </source>
</evidence>
<dbReference type="PANTHER" id="PTHR10884:SF14">
    <property type="entry name" value="NADH DEHYDROGENASE [UBIQUINONE] IRON-SULFUR PROTEIN 3, MITOCHONDRIAL"/>
    <property type="match status" value="1"/>
</dbReference>
<keyword evidence="4" id="KW-0874">Quinone</keyword>
<protein>
    <recommendedName>
        <fullName evidence="4">NADH-quinone oxidoreductase</fullName>
        <ecNumber evidence="4">7.1.1.-</ecNumber>
    </recommendedName>
</protein>
<feature type="compositionally biased region" description="Basic and acidic residues" evidence="5">
    <location>
        <begin position="241"/>
        <end position="252"/>
    </location>
</feature>
<organism evidence="7 8">
    <name type="scientific">Micromonospora musae</name>
    <dbReference type="NCBI Taxonomy" id="1894970"/>
    <lineage>
        <taxon>Bacteria</taxon>
        <taxon>Bacillati</taxon>
        <taxon>Actinomycetota</taxon>
        <taxon>Actinomycetes</taxon>
        <taxon>Micromonosporales</taxon>
        <taxon>Micromonosporaceae</taxon>
        <taxon>Micromonospora</taxon>
    </lineage>
</organism>
<feature type="region of interest" description="Disordered" evidence="5">
    <location>
        <begin position="158"/>
        <end position="252"/>
    </location>
</feature>
<feature type="compositionally biased region" description="Low complexity" evidence="5">
    <location>
        <begin position="184"/>
        <end position="195"/>
    </location>
</feature>
<proteinExistence type="inferred from homology"/>
<dbReference type="Gene3D" id="3.30.460.80">
    <property type="entry name" value="NADH:ubiquinone oxidoreductase, 30kDa subunit"/>
    <property type="match status" value="1"/>
</dbReference>